<evidence type="ECO:0000313" key="3">
    <source>
        <dbReference type="EMBL" id="RYQ85808.1"/>
    </source>
</evidence>
<reference evidence="3 4" key="1">
    <citation type="submission" date="2019-01" db="EMBL/GenBank/DDBJ databases">
        <title>Sequencing of cultivated peanut Arachis hypogaea provides insights into genome evolution and oil improvement.</title>
        <authorList>
            <person name="Chen X."/>
        </authorList>
    </citation>
    <scope>NUCLEOTIDE SEQUENCE [LARGE SCALE GENOMIC DNA]</scope>
    <source>
        <strain evidence="4">cv. Fuhuasheng</strain>
        <tissue evidence="3">Leaves</tissue>
    </source>
</reference>
<evidence type="ECO:0000259" key="2">
    <source>
        <dbReference type="PROSITE" id="PS50891"/>
    </source>
</evidence>
<feature type="domain" description="LOB" evidence="2">
    <location>
        <begin position="19"/>
        <end position="120"/>
    </location>
</feature>
<dbReference type="PANTHER" id="PTHR31301:SF21">
    <property type="entry name" value="LOB DOMAIN-CONTAINING PROTEIN 27-RELATED"/>
    <property type="match status" value="1"/>
</dbReference>
<proteinExistence type="inferred from homology"/>
<dbReference type="EMBL" id="SDMP01000020">
    <property type="protein sequence ID" value="RYQ85808.1"/>
    <property type="molecule type" value="Genomic_DNA"/>
</dbReference>
<gene>
    <name evidence="3" type="ORF">Ahy_B10g105422</name>
</gene>
<dbReference type="AlphaFoldDB" id="A0A444X7Y2"/>
<dbReference type="Proteomes" id="UP000289738">
    <property type="component" value="Chromosome B10"/>
</dbReference>
<evidence type="ECO:0000256" key="1">
    <source>
        <dbReference type="ARBA" id="ARBA00005474"/>
    </source>
</evidence>
<comment type="similarity">
    <text evidence="1">Belongs to the LOB domain-containing protein family.</text>
</comment>
<accession>A0A444X7Y2</accession>
<sequence length="271" mass="31112">MSWPSEIKSNINNKGGANKACAACKFQRRRCTKDCILSPYFPSDKPTTFTNAHRLFGVCNMTRILSKIKPEQRDECMKSIIFESDMRAQFPVEGCLGIIRRYKDDLAKVNAELHYVQRWIAYFKQQEQYHLQQQQQQQQYLSLPLILTPDQPYNQRKDDCTNIVALPGIGVGVGVNDNNVQKENSNEKLDSKLGALSMCEQFVDLKPSKDKLGECSAYSCQQVENQVHANQMDLESDRRLLKFSPQNNTIDYKHKDGGKILCILLSLEFFK</sequence>
<dbReference type="PANTHER" id="PTHR31301">
    <property type="entry name" value="LOB DOMAIN-CONTAINING PROTEIN 4-RELATED"/>
    <property type="match status" value="1"/>
</dbReference>
<organism evidence="3 4">
    <name type="scientific">Arachis hypogaea</name>
    <name type="common">Peanut</name>
    <dbReference type="NCBI Taxonomy" id="3818"/>
    <lineage>
        <taxon>Eukaryota</taxon>
        <taxon>Viridiplantae</taxon>
        <taxon>Streptophyta</taxon>
        <taxon>Embryophyta</taxon>
        <taxon>Tracheophyta</taxon>
        <taxon>Spermatophyta</taxon>
        <taxon>Magnoliopsida</taxon>
        <taxon>eudicotyledons</taxon>
        <taxon>Gunneridae</taxon>
        <taxon>Pentapetalae</taxon>
        <taxon>rosids</taxon>
        <taxon>fabids</taxon>
        <taxon>Fabales</taxon>
        <taxon>Fabaceae</taxon>
        <taxon>Papilionoideae</taxon>
        <taxon>50 kb inversion clade</taxon>
        <taxon>dalbergioids sensu lato</taxon>
        <taxon>Dalbergieae</taxon>
        <taxon>Pterocarpus clade</taxon>
        <taxon>Arachis</taxon>
    </lineage>
</organism>
<dbReference type="PROSITE" id="PS50891">
    <property type="entry name" value="LOB"/>
    <property type="match status" value="1"/>
</dbReference>
<dbReference type="Pfam" id="PF03195">
    <property type="entry name" value="LOB"/>
    <property type="match status" value="1"/>
</dbReference>
<dbReference type="InterPro" id="IPR004883">
    <property type="entry name" value="LOB"/>
</dbReference>
<comment type="caution">
    <text evidence="3">The sequence shown here is derived from an EMBL/GenBank/DDBJ whole genome shotgun (WGS) entry which is preliminary data.</text>
</comment>
<dbReference type="STRING" id="3818.A0A444X7Y2"/>
<keyword evidence="4" id="KW-1185">Reference proteome</keyword>
<evidence type="ECO:0000313" key="4">
    <source>
        <dbReference type="Proteomes" id="UP000289738"/>
    </source>
</evidence>
<protein>
    <recommendedName>
        <fullName evidence="2">LOB domain-containing protein</fullName>
    </recommendedName>
</protein>
<name>A0A444X7Y2_ARAHY</name>